<evidence type="ECO:0000256" key="1">
    <source>
        <dbReference type="ARBA" id="ARBA00023054"/>
    </source>
</evidence>
<evidence type="ECO:0000313" key="5">
    <source>
        <dbReference type="Proteomes" id="UP000287033"/>
    </source>
</evidence>
<dbReference type="STRING" id="137246.A0A401THL9"/>
<feature type="non-terminal residue" evidence="4">
    <location>
        <position position="1"/>
    </location>
</feature>
<evidence type="ECO:0000313" key="4">
    <source>
        <dbReference type="EMBL" id="GCC42160.1"/>
    </source>
</evidence>
<feature type="coiled-coil region" evidence="2">
    <location>
        <begin position="2"/>
        <end position="71"/>
    </location>
</feature>
<keyword evidence="1 2" id="KW-0175">Coiled coil</keyword>
<organism evidence="4 5">
    <name type="scientific">Chiloscyllium punctatum</name>
    <name type="common">Brownbanded bambooshark</name>
    <name type="synonym">Hemiscyllium punctatum</name>
    <dbReference type="NCBI Taxonomy" id="137246"/>
    <lineage>
        <taxon>Eukaryota</taxon>
        <taxon>Metazoa</taxon>
        <taxon>Chordata</taxon>
        <taxon>Craniata</taxon>
        <taxon>Vertebrata</taxon>
        <taxon>Chondrichthyes</taxon>
        <taxon>Elasmobranchii</taxon>
        <taxon>Galeomorphii</taxon>
        <taxon>Galeoidea</taxon>
        <taxon>Orectolobiformes</taxon>
        <taxon>Hemiscylliidae</taxon>
        <taxon>Chiloscyllium</taxon>
    </lineage>
</organism>
<feature type="domain" description="KELK-motif containing" evidence="3">
    <location>
        <begin position="2"/>
        <end position="59"/>
    </location>
</feature>
<dbReference type="Pfam" id="PF15796">
    <property type="entry name" value="KELK"/>
    <property type="match status" value="1"/>
</dbReference>
<proteinExistence type="predicted"/>
<gene>
    <name evidence="4" type="ORF">chiPu_0026255</name>
</gene>
<name>A0A401THL9_CHIPU</name>
<dbReference type="Proteomes" id="UP000287033">
    <property type="component" value="Unassembled WGS sequence"/>
</dbReference>
<sequence>DLAEAREQLSVRSRELREAQVKRQRAEEEVQEGEERYSQLRLQKQKLSRDLRDREEEMEVVMEKVECLRQQLSRADRCRLE</sequence>
<evidence type="ECO:0000256" key="2">
    <source>
        <dbReference type="SAM" id="Coils"/>
    </source>
</evidence>
<dbReference type="InterPro" id="IPR031597">
    <property type="entry name" value="KELK"/>
</dbReference>
<reference evidence="4 5" key="1">
    <citation type="journal article" date="2018" name="Nat. Ecol. Evol.">
        <title>Shark genomes provide insights into elasmobranch evolution and the origin of vertebrates.</title>
        <authorList>
            <person name="Hara Y"/>
            <person name="Yamaguchi K"/>
            <person name="Onimaru K"/>
            <person name="Kadota M"/>
            <person name="Koyanagi M"/>
            <person name="Keeley SD"/>
            <person name="Tatsumi K"/>
            <person name="Tanaka K"/>
            <person name="Motone F"/>
            <person name="Kageyama Y"/>
            <person name="Nozu R"/>
            <person name="Adachi N"/>
            <person name="Nishimura O"/>
            <person name="Nakagawa R"/>
            <person name="Tanegashima C"/>
            <person name="Kiyatake I"/>
            <person name="Matsumoto R"/>
            <person name="Murakumo K"/>
            <person name="Nishida K"/>
            <person name="Terakita A"/>
            <person name="Kuratani S"/>
            <person name="Sato K"/>
            <person name="Hyodo S Kuraku.S."/>
        </authorList>
    </citation>
    <scope>NUCLEOTIDE SEQUENCE [LARGE SCALE GENOMIC DNA]</scope>
</reference>
<dbReference type="AlphaFoldDB" id="A0A401THL9"/>
<evidence type="ECO:0000259" key="3">
    <source>
        <dbReference type="Pfam" id="PF15796"/>
    </source>
</evidence>
<comment type="caution">
    <text evidence="4">The sequence shown here is derived from an EMBL/GenBank/DDBJ whole genome shotgun (WGS) entry which is preliminary data.</text>
</comment>
<keyword evidence="5" id="KW-1185">Reference proteome</keyword>
<feature type="non-terminal residue" evidence="4">
    <location>
        <position position="81"/>
    </location>
</feature>
<accession>A0A401THL9</accession>
<dbReference type="EMBL" id="BEZZ01075493">
    <property type="protein sequence ID" value="GCC42160.1"/>
    <property type="molecule type" value="Genomic_DNA"/>
</dbReference>
<protein>
    <recommendedName>
        <fullName evidence="3">KELK-motif containing domain-containing protein</fullName>
    </recommendedName>
</protein>